<accession>A0A0W0V7Z4</accession>
<dbReference type="RefSeq" id="WP_058470110.1">
    <property type="nucleotide sequence ID" value="NZ_CAAAIC010000004.1"/>
</dbReference>
<evidence type="ECO:0000256" key="4">
    <source>
        <dbReference type="ARBA" id="ARBA00025742"/>
    </source>
</evidence>
<comment type="caution">
    <text evidence="6">The sequence shown here is derived from an EMBL/GenBank/DDBJ whole genome shotgun (WGS) entry which is preliminary data.</text>
</comment>
<organism evidence="6 7">
    <name type="scientific">Legionella jordanis</name>
    <dbReference type="NCBI Taxonomy" id="456"/>
    <lineage>
        <taxon>Bacteria</taxon>
        <taxon>Pseudomonadati</taxon>
        <taxon>Pseudomonadota</taxon>
        <taxon>Gammaproteobacteria</taxon>
        <taxon>Legionellales</taxon>
        <taxon>Legionellaceae</taxon>
        <taxon>Legionella</taxon>
    </lineage>
</organism>
<dbReference type="EMBL" id="LNYJ01000011">
    <property type="protein sequence ID" value="KTD16238.1"/>
    <property type="molecule type" value="Genomic_DNA"/>
</dbReference>
<evidence type="ECO:0000313" key="6">
    <source>
        <dbReference type="EMBL" id="KTD16238.1"/>
    </source>
</evidence>
<dbReference type="InterPro" id="IPR050884">
    <property type="entry name" value="CNP_phosphodiesterase-III"/>
</dbReference>
<keyword evidence="3" id="KW-0408">Iron</keyword>
<comment type="similarity">
    <text evidence="4">Belongs to the cyclic nucleotide phosphodiesterase class-III family.</text>
</comment>
<evidence type="ECO:0000256" key="1">
    <source>
        <dbReference type="ARBA" id="ARBA00022723"/>
    </source>
</evidence>
<name>A0A0W0V7Z4_9GAMM</name>
<protein>
    <submittedName>
        <fullName evidence="6">3',5'-cyclic adenosine monophosphate phosphodiesterase CpdA</fullName>
        <ecNumber evidence="6">3.1.4.17</ecNumber>
    </submittedName>
</protein>
<keyword evidence="7" id="KW-1185">Reference proteome</keyword>
<dbReference type="Pfam" id="PF00149">
    <property type="entry name" value="Metallophos"/>
    <property type="match status" value="1"/>
</dbReference>
<dbReference type="InterPro" id="IPR029052">
    <property type="entry name" value="Metallo-depent_PP-like"/>
</dbReference>
<gene>
    <name evidence="6" type="primary">cpdA</name>
    <name evidence="6" type="ORF">Ljor_0544</name>
</gene>
<dbReference type="AlphaFoldDB" id="A0A0W0V7Z4"/>
<dbReference type="PANTHER" id="PTHR42988:SF2">
    <property type="entry name" value="CYCLIC NUCLEOTIDE PHOSPHODIESTERASE CBUA0032-RELATED"/>
    <property type="match status" value="1"/>
</dbReference>
<proteinExistence type="inferred from homology"/>
<evidence type="ECO:0000256" key="2">
    <source>
        <dbReference type="ARBA" id="ARBA00022801"/>
    </source>
</evidence>
<dbReference type="GO" id="GO:0004114">
    <property type="term" value="F:3',5'-cyclic-nucleotide phosphodiesterase activity"/>
    <property type="evidence" value="ECO:0007669"/>
    <property type="project" value="UniProtKB-EC"/>
</dbReference>
<evidence type="ECO:0000256" key="3">
    <source>
        <dbReference type="ARBA" id="ARBA00023004"/>
    </source>
</evidence>
<evidence type="ECO:0000313" key="7">
    <source>
        <dbReference type="Proteomes" id="UP000055035"/>
    </source>
</evidence>
<dbReference type="PANTHER" id="PTHR42988">
    <property type="entry name" value="PHOSPHOHYDROLASE"/>
    <property type="match status" value="1"/>
</dbReference>
<dbReference type="STRING" id="456.Ljor_0544"/>
<dbReference type="PATRIC" id="fig|456.5.peg.574"/>
<dbReference type="Proteomes" id="UP000055035">
    <property type="component" value="Unassembled WGS sequence"/>
</dbReference>
<dbReference type="Gene3D" id="3.60.21.10">
    <property type="match status" value="1"/>
</dbReference>
<reference evidence="6 7" key="1">
    <citation type="submission" date="2015-11" db="EMBL/GenBank/DDBJ databases">
        <title>Genomic analysis of 38 Legionella species identifies large and diverse effector repertoires.</title>
        <authorList>
            <person name="Burstein D."/>
            <person name="Amaro F."/>
            <person name="Zusman T."/>
            <person name="Lifshitz Z."/>
            <person name="Cohen O."/>
            <person name="Gilbert J.A."/>
            <person name="Pupko T."/>
            <person name="Shuman H.A."/>
            <person name="Segal G."/>
        </authorList>
    </citation>
    <scope>NUCLEOTIDE SEQUENCE [LARGE SCALE GENOMIC DNA]</scope>
    <source>
        <strain evidence="6 7">BL-540</strain>
    </source>
</reference>
<evidence type="ECO:0000259" key="5">
    <source>
        <dbReference type="Pfam" id="PF00149"/>
    </source>
</evidence>
<dbReference type="InterPro" id="IPR004843">
    <property type="entry name" value="Calcineurin-like_PHP"/>
</dbReference>
<feature type="domain" description="Calcineurin-like phosphoesterase" evidence="5">
    <location>
        <begin position="8"/>
        <end position="199"/>
    </location>
</feature>
<dbReference type="EC" id="3.1.4.17" evidence="6"/>
<keyword evidence="1" id="KW-0479">Metal-binding</keyword>
<dbReference type="GO" id="GO:0046872">
    <property type="term" value="F:metal ion binding"/>
    <property type="evidence" value="ECO:0007669"/>
    <property type="project" value="UniProtKB-KW"/>
</dbReference>
<sequence>MITVPPTTLVQLSDIHYSGDNPLKGLNKLPAEGLQQVLKHLEENIPGDKTIILTGDLVDSPEPAFYEELASIFKSLPHKVLTIPGNHDSLEMMEKHLFGHNIFSSFSLTTENWLILLCDTNHPTQVEHAGRIISKDLQALEQALMAHPNQNALIFMHHPPVSFGAAWFKQIILENAAEFNSTIERFEQVKAIIFGHAHTEFSLLRQKKLYLGCPSTWIQFNHSLNEQLGFTAAPSAYMSYRLYRDGSLLFQTHYCWP</sequence>
<dbReference type="OrthoDB" id="9784378at2"/>
<keyword evidence="2 6" id="KW-0378">Hydrolase</keyword>
<dbReference type="SUPFAM" id="SSF56300">
    <property type="entry name" value="Metallo-dependent phosphatases"/>
    <property type="match status" value="1"/>
</dbReference>